<name>A0ABP6V1S9_9PSEU</name>
<dbReference type="PROSITE" id="PS50977">
    <property type="entry name" value="HTH_TETR_2"/>
    <property type="match status" value="1"/>
</dbReference>
<dbReference type="InterPro" id="IPR009057">
    <property type="entry name" value="Homeodomain-like_sf"/>
</dbReference>
<evidence type="ECO:0000313" key="7">
    <source>
        <dbReference type="Proteomes" id="UP001500689"/>
    </source>
</evidence>
<dbReference type="Gene3D" id="1.10.10.60">
    <property type="entry name" value="Homeodomain-like"/>
    <property type="match status" value="1"/>
</dbReference>
<dbReference type="SUPFAM" id="SSF46689">
    <property type="entry name" value="Homeodomain-like"/>
    <property type="match status" value="1"/>
</dbReference>
<feature type="domain" description="HTH tetR-type" evidence="5">
    <location>
        <begin position="14"/>
        <end position="74"/>
    </location>
</feature>
<keyword evidence="3" id="KW-0804">Transcription</keyword>
<dbReference type="InterPro" id="IPR050109">
    <property type="entry name" value="HTH-type_TetR-like_transc_reg"/>
</dbReference>
<dbReference type="InterPro" id="IPR036271">
    <property type="entry name" value="Tet_transcr_reg_TetR-rel_C_sf"/>
</dbReference>
<dbReference type="InterPro" id="IPR001647">
    <property type="entry name" value="HTH_TetR"/>
</dbReference>
<dbReference type="PANTHER" id="PTHR30055:SF151">
    <property type="entry name" value="TRANSCRIPTIONAL REGULATORY PROTEIN"/>
    <property type="match status" value="1"/>
</dbReference>
<reference evidence="7" key="1">
    <citation type="journal article" date="2019" name="Int. J. Syst. Evol. Microbiol.">
        <title>The Global Catalogue of Microorganisms (GCM) 10K type strain sequencing project: providing services to taxonomists for standard genome sequencing and annotation.</title>
        <authorList>
            <consortium name="The Broad Institute Genomics Platform"/>
            <consortium name="The Broad Institute Genome Sequencing Center for Infectious Disease"/>
            <person name="Wu L."/>
            <person name="Ma J."/>
        </authorList>
    </citation>
    <scope>NUCLEOTIDE SEQUENCE [LARGE SCALE GENOMIC DNA]</scope>
    <source>
        <strain evidence="7">JCM 16898</strain>
    </source>
</reference>
<evidence type="ECO:0000256" key="4">
    <source>
        <dbReference type="PROSITE-ProRule" id="PRU00335"/>
    </source>
</evidence>
<gene>
    <name evidence="6" type="ORF">GCM10022222_07120</name>
</gene>
<dbReference type="SUPFAM" id="SSF48498">
    <property type="entry name" value="Tetracyclin repressor-like, C-terminal domain"/>
    <property type="match status" value="1"/>
</dbReference>
<proteinExistence type="predicted"/>
<evidence type="ECO:0000259" key="5">
    <source>
        <dbReference type="PROSITE" id="PS50977"/>
    </source>
</evidence>
<dbReference type="Proteomes" id="UP001500689">
    <property type="component" value="Unassembled WGS sequence"/>
</dbReference>
<accession>A0ABP6V1S9</accession>
<evidence type="ECO:0000256" key="1">
    <source>
        <dbReference type="ARBA" id="ARBA00023015"/>
    </source>
</evidence>
<keyword evidence="2 4" id="KW-0238">DNA-binding</keyword>
<evidence type="ECO:0000313" key="6">
    <source>
        <dbReference type="EMBL" id="GAA3526707.1"/>
    </source>
</evidence>
<keyword evidence="7" id="KW-1185">Reference proteome</keyword>
<organism evidence="6 7">
    <name type="scientific">Amycolatopsis ultiminotia</name>
    <dbReference type="NCBI Taxonomy" id="543629"/>
    <lineage>
        <taxon>Bacteria</taxon>
        <taxon>Bacillati</taxon>
        <taxon>Actinomycetota</taxon>
        <taxon>Actinomycetes</taxon>
        <taxon>Pseudonocardiales</taxon>
        <taxon>Pseudonocardiaceae</taxon>
        <taxon>Amycolatopsis</taxon>
    </lineage>
</organism>
<dbReference type="EMBL" id="BAAAZN010000001">
    <property type="protein sequence ID" value="GAA3526707.1"/>
    <property type="molecule type" value="Genomic_DNA"/>
</dbReference>
<dbReference type="Pfam" id="PF00440">
    <property type="entry name" value="TetR_N"/>
    <property type="match status" value="1"/>
</dbReference>
<evidence type="ECO:0000256" key="2">
    <source>
        <dbReference type="ARBA" id="ARBA00023125"/>
    </source>
</evidence>
<feature type="DNA-binding region" description="H-T-H motif" evidence="4">
    <location>
        <begin position="37"/>
        <end position="56"/>
    </location>
</feature>
<evidence type="ECO:0000256" key="3">
    <source>
        <dbReference type="ARBA" id="ARBA00023163"/>
    </source>
</evidence>
<protein>
    <submittedName>
        <fullName evidence="6">TetR/AcrR family transcriptional regulator</fullName>
    </submittedName>
</protein>
<keyword evidence="1" id="KW-0805">Transcription regulation</keyword>
<sequence>METPARRTRGESAGLTRETVVAAAEAVAERGGVAKLSLRAVAAELGVSPTAIYNHVRDRDELLDAVADAFVFRKVLRRLPRKTEPIERVRLIARRLRRAGLEHPGLLSAIVGYIPEQAPSAQMDCAELIISDLLDAGAAPDRAVVLYRALVMLCVGDAIAYVNYSRPRASSLADRLERHLDTERYRVLHGYLRRAAQPEGERAFDQQLDVVLQELLPPASAPGARND</sequence>
<dbReference type="RefSeq" id="WP_344855172.1">
    <property type="nucleotide sequence ID" value="NZ_BAAAZN010000001.1"/>
</dbReference>
<dbReference type="PANTHER" id="PTHR30055">
    <property type="entry name" value="HTH-TYPE TRANSCRIPTIONAL REGULATOR RUTR"/>
    <property type="match status" value="1"/>
</dbReference>
<dbReference type="Gene3D" id="1.10.357.10">
    <property type="entry name" value="Tetracycline Repressor, domain 2"/>
    <property type="match status" value="1"/>
</dbReference>
<comment type="caution">
    <text evidence="6">The sequence shown here is derived from an EMBL/GenBank/DDBJ whole genome shotgun (WGS) entry which is preliminary data.</text>
</comment>